<organism evidence="1 2">
    <name type="scientific">Epichloe festucae (strain Fl1)</name>
    <dbReference type="NCBI Taxonomy" id="877507"/>
    <lineage>
        <taxon>Eukaryota</taxon>
        <taxon>Fungi</taxon>
        <taxon>Dikarya</taxon>
        <taxon>Ascomycota</taxon>
        <taxon>Pezizomycotina</taxon>
        <taxon>Sordariomycetes</taxon>
        <taxon>Hypocreomycetidae</taxon>
        <taxon>Hypocreales</taxon>
        <taxon>Clavicipitaceae</taxon>
        <taxon>Epichloe</taxon>
    </lineage>
</organism>
<name>A0A7U3Q0Y9_EPIFF</name>
<dbReference type="AlphaFoldDB" id="A0A7U3Q0Y9"/>
<reference evidence="1 2" key="1">
    <citation type="journal article" date="2018" name="PLoS Genet.">
        <title>Repeat elements organise 3D genome structure and mediate transcription in the filamentous fungus Epichloe festucae.</title>
        <authorList>
            <person name="Winter D.J."/>
            <person name="Ganley A.R.D."/>
            <person name="Young C.A."/>
            <person name="Liachko I."/>
            <person name="Schardl C.L."/>
            <person name="Dupont P.Y."/>
            <person name="Berry D."/>
            <person name="Ram A."/>
            <person name="Scott B."/>
            <person name="Cox M.P."/>
        </authorList>
    </citation>
    <scope>NUCLEOTIDE SEQUENCE [LARGE SCALE GENOMIC DNA]</scope>
    <source>
        <strain evidence="1 2">Fl1</strain>
    </source>
</reference>
<proteinExistence type="predicted"/>
<sequence>MIYVKAEIEEIRSHANAEHIAELEYVDAEIITKGAQLLDPPKLPPTKGPLDGFTKAEKVAAETFMVETGHGTSYTT</sequence>
<evidence type="ECO:0000313" key="2">
    <source>
        <dbReference type="Proteomes" id="UP000594364"/>
    </source>
</evidence>
<gene>
    <name evidence="1" type="ORF">C2857_000084</name>
</gene>
<protein>
    <submittedName>
        <fullName evidence="1">Uncharacterized protein</fullName>
    </submittedName>
</protein>
<dbReference type="EMBL" id="CP031390">
    <property type="protein sequence ID" value="QPH15624.1"/>
    <property type="molecule type" value="Genomic_DNA"/>
</dbReference>
<accession>A0A7U3Q0Y9</accession>
<keyword evidence="2" id="KW-1185">Reference proteome</keyword>
<evidence type="ECO:0000313" key="1">
    <source>
        <dbReference type="EMBL" id="QPH15624.1"/>
    </source>
</evidence>
<dbReference type="Proteomes" id="UP000594364">
    <property type="component" value="Chromosome 6"/>
</dbReference>
<dbReference type="OrthoDB" id="3531591at2759"/>